<gene>
    <name evidence="2" type="ORF">M407DRAFT_29717</name>
</gene>
<dbReference type="AlphaFoldDB" id="A0A0C3KGN5"/>
<organism evidence="2 3">
    <name type="scientific">Tulasnella calospora MUT 4182</name>
    <dbReference type="NCBI Taxonomy" id="1051891"/>
    <lineage>
        <taxon>Eukaryota</taxon>
        <taxon>Fungi</taxon>
        <taxon>Dikarya</taxon>
        <taxon>Basidiomycota</taxon>
        <taxon>Agaricomycotina</taxon>
        <taxon>Agaricomycetes</taxon>
        <taxon>Cantharellales</taxon>
        <taxon>Tulasnellaceae</taxon>
        <taxon>Tulasnella</taxon>
    </lineage>
</organism>
<dbReference type="Proteomes" id="UP000054248">
    <property type="component" value="Unassembled WGS sequence"/>
</dbReference>
<evidence type="ECO:0000313" key="2">
    <source>
        <dbReference type="EMBL" id="KIO20663.1"/>
    </source>
</evidence>
<name>A0A0C3KGN5_9AGAM</name>
<evidence type="ECO:0000256" key="1">
    <source>
        <dbReference type="SAM" id="MobiDB-lite"/>
    </source>
</evidence>
<proteinExistence type="predicted"/>
<sequence>MFWTSALLAVLHLRRFRTTKVRYHQPRAAPKHRLISVVRQAFSIYTTRPSLVRQQRLFRKTLKPVKQGAQPPERPPVPSPIVNLRINPNGPKVSSPTPLKTATPFVHF</sequence>
<evidence type="ECO:0000313" key="3">
    <source>
        <dbReference type="Proteomes" id="UP000054248"/>
    </source>
</evidence>
<reference evidence="2 3" key="1">
    <citation type="submission" date="2014-04" db="EMBL/GenBank/DDBJ databases">
        <authorList>
            <consortium name="DOE Joint Genome Institute"/>
            <person name="Kuo A."/>
            <person name="Girlanda M."/>
            <person name="Perotto S."/>
            <person name="Kohler A."/>
            <person name="Nagy L.G."/>
            <person name="Floudas D."/>
            <person name="Copeland A."/>
            <person name="Barry K.W."/>
            <person name="Cichocki N."/>
            <person name="Veneault-Fourrey C."/>
            <person name="LaButti K."/>
            <person name="Lindquist E.A."/>
            <person name="Lipzen A."/>
            <person name="Lundell T."/>
            <person name="Morin E."/>
            <person name="Murat C."/>
            <person name="Sun H."/>
            <person name="Tunlid A."/>
            <person name="Henrissat B."/>
            <person name="Grigoriev I.V."/>
            <person name="Hibbett D.S."/>
            <person name="Martin F."/>
            <person name="Nordberg H.P."/>
            <person name="Cantor M.N."/>
            <person name="Hua S.X."/>
        </authorList>
    </citation>
    <scope>NUCLEOTIDE SEQUENCE [LARGE SCALE GENOMIC DNA]</scope>
    <source>
        <strain evidence="2 3">MUT 4182</strain>
    </source>
</reference>
<accession>A0A0C3KGN5</accession>
<reference evidence="3" key="2">
    <citation type="submission" date="2015-01" db="EMBL/GenBank/DDBJ databases">
        <title>Evolutionary Origins and Diversification of the Mycorrhizal Mutualists.</title>
        <authorList>
            <consortium name="DOE Joint Genome Institute"/>
            <consortium name="Mycorrhizal Genomics Consortium"/>
            <person name="Kohler A."/>
            <person name="Kuo A."/>
            <person name="Nagy L.G."/>
            <person name="Floudas D."/>
            <person name="Copeland A."/>
            <person name="Barry K.W."/>
            <person name="Cichocki N."/>
            <person name="Veneault-Fourrey C."/>
            <person name="LaButti K."/>
            <person name="Lindquist E.A."/>
            <person name="Lipzen A."/>
            <person name="Lundell T."/>
            <person name="Morin E."/>
            <person name="Murat C."/>
            <person name="Riley R."/>
            <person name="Ohm R."/>
            <person name="Sun H."/>
            <person name="Tunlid A."/>
            <person name="Henrissat B."/>
            <person name="Grigoriev I.V."/>
            <person name="Hibbett D.S."/>
            <person name="Martin F."/>
        </authorList>
    </citation>
    <scope>NUCLEOTIDE SEQUENCE [LARGE SCALE GENOMIC DNA]</scope>
    <source>
        <strain evidence="3">MUT 4182</strain>
    </source>
</reference>
<feature type="region of interest" description="Disordered" evidence="1">
    <location>
        <begin position="64"/>
        <end position="108"/>
    </location>
</feature>
<protein>
    <submittedName>
        <fullName evidence="2">Uncharacterized protein</fullName>
    </submittedName>
</protein>
<dbReference type="HOGENOM" id="CLU_2198933_0_0_1"/>
<keyword evidence="3" id="KW-1185">Reference proteome</keyword>
<dbReference type="EMBL" id="KN823166">
    <property type="protein sequence ID" value="KIO20663.1"/>
    <property type="molecule type" value="Genomic_DNA"/>
</dbReference>